<proteinExistence type="predicted"/>
<comment type="caution">
    <text evidence="4">The sequence shown here is derived from an EMBL/GenBank/DDBJ whole genome shotgun (WGS) entry which is preliminary data.</text>
</comment>
<organism evidence="4 5">
    <name type="scientific">Sphingomonas ursincola</name>
    <dbReference type="NCBI Taxonomy" id="56361"/>
    <lineage>
        <taxon>Bacteria</taxon>
        <taxon>Pseudomonadati</taxon>
        <taxon>Pseudomonadota</taxon>
        <taxon>Alphaproteobacteria</taxon>
        <taxon>Sphingomonadales</taxon>
        <taxon>Sphingomonadaceae</taxon>
        <taxon>Sphingomonas</taxon>
    </lineage>
</organism>
<dbReference type="Proteomes" id="UP000589292">
    <property type="component" value="Unassembled WGS sequence"/>
</dbReference>
<feature type="signal peptide" evidence="2">
    <location>
        <begin position="1"/>
        <end position="24"/>
    </location>
</feature>
<keyword evidence="2" id="KW-0732">Signal</keyword>
<accession>A0A7V8RF46</accession>
<feature type="region of interest" description="Disordered" evidence="1">
    <location>
        <begin position="272"/>
        <end position="297"/>
    </location>
</feature>
<dbReference type="SMART" id="SM00869">
    <property type="entry name" value="Autotransporter"/>
    <property type="match status" value="1"/>
</dbReference>
<dbReference type="SUPFAM" id="SSF103515">
    <property type="entry name" value="Autotransporter"/>
    <property type="match status" value="1"/>
</dbReference>
<feature type="domain" description="Autotransporter" evidence="3">
    <location>
        <begin position="791"/>
        <end position="1074"/>
    </location>
</feature>
<feature type="chain" id="PRO_5030947188" evidence="2">
    <location>
        <begin position="25"/>
        <end position="1074"/>
    </location>
</feature>
<evidence type="ECO:0000313" key="4">
    <source>
        <dbReference type="EMBL" id="MBA1375120.1"/>
    </source>
</evidence>
<evidence type="ECO:0000256" key="2">
    <source>
        <dbReference type="SAM" id="SignalP"/>
    </source>
</evidence>
<dbReference type="InterPro" id="IPR036709">
    <property type="entry name" value="Autotransporte_beta_dom_sf"/>
</dbReference>
<evidence type="ECO:0000256" key="1">
    <source>
        <dbReference type="SAM" id="MobiDB-lite"/>
    </source>
</evidence>
<keyword evidence="5" id="KW-1185">Reference proteome</keyword>
<dbReference type="EMBL" id="VDES01000002">
    <property type="protein sequence ID" value="MBA1375120.1"/>
    <property type="molecule type" value="Genomic_DNA"/>
</dbReference>
<dbReference type="InterPro" id="IPR005546">
    <property type="entry name" value="Autotransporte_beta"/>
</dbReference>
<evidence type="ECO:0000259" key="3">
    <source>
        <dbReference type="PROSITE" id="PS51208"/>
    </source>
</evidence>
<dbReference type="PROSITE" id="PS51208">
    <property type="entry name" value="AUTOTRANSPORTER"/>
    <property type="match status" value="1"/>
</dbReference>
<evidence type="ECO:0000313" key="5">
    <source>
        <dbReference type="Proteomes" id="UP000589292"/>
    </source>
</evidence>
<dbReference type="Gene3D" id="2.40.128.130">
    <property type="entry name" value="Autotransporter beta-domain"/>
    <property type="match status" value="1"/>
</dbReference>
<dbReference type="RefSeq" id="WP_181267706.1">
    <property type="nucleotide sequence ID" value="NZ_BAAAGB010000001.1"/>
</dbReference>
<reference evidence="4 5" key="1">
    <citation type="journal article" date="1994" name="Int. J. Syst. Bacteriol.">
        <title>Phylogenetic positions of novel aerobic, bacteriochlorophyll a-containing bacteria and description of Roseococcus thiosulfatophilus gen. nov., sp. nov., Erythromicrobium ramosum gen. nov., sp. nov., and Erythrobacter litoralis sp. nov.</title>
        <authorList>
            <person name="Yurkov V."/>
            <person name="Stackebrandt E."/>
            <person name="Holmes A."/>
            <person name="Fuerst J.A."/>
            <person name="Hugenholtz P."/>
            <person name="Golecki J."/>
            <person name="Gad'on N."/>
            <person name="Gorlenko V.M."/>
            <person name="Kompantseva E.I."/>
            <person name="Drews G."/>
        </authorList>
    </citation>
    <scope>NUCLEOTIDE SEQUENCE [LARGE SCALE GENOMIC DNA]</scope>
    <source>
        <strain evidence="4 5">KR-99</strain>
    </source>
</reference>
<dbReference type="AlphaFoldDB" id="A0A7V8RF46"/>
<dbReference type="Pfam" id="PF03797">
    <property type="entry name" value="Autotransporter"/>
    <property type="match status" value="1"/>
</dbReference>
<protein>
    <submittedName>
        <fullName evidence="4">Autotransporter domain-containing protein</fullName>
    </submittedName>
</protein>
<sequence>MRLLLACTCLTPVALLLPLQGALAETTVTTARTTPIATGSANNGGADSIKITSAGSIKPTSGVAVTINSNHAVINEGTIQLTDANNAAGIIANAGVTANITNSGTITLDETYKATDSDKDGDLDGPLAQGQNRFGIRTLGALTGSVVNTGSITVGGNASAGISLEGPLTGSLTHSGAITVVGDNSTGIRAGAVTGNVALTGGVSATGANAVAIDLAGPIGGVLTIQGAVTATGYRSTTAPADTSKLDADDLLQGGPALRIAGSVAGGILFDVPPKDLKPDDKDEDKDGVEDAKEGSASVISYGSAPAVRIGSATQEVAIGAVAGTPAAGHGIVNNGRIEGNGVYKDVAATGMAIGGLGQKTMIAGGILNNGTIAAKSNGGNATALHIGAQASVPALQNSGTIEATGGSAATTQARALVIESTGSMARLTNSGRIAATAATDGAAAAIIDLSGTLATLDNSGTIAATAVKPGEGKAVAIDLSANASGVTIRQTAASAGAKPSITGDIRLGAGNDLIDISAGTVTGAMRFGNGNNRLLASGDAALVGNATFGSGADTVQLAGKASLVGALDLGGGADTLSLGGTSLFRGTLANASQAAVTIAGGTLQLTAPTTVSLASLAVSDKGTLGVSIDGKTGTATRIVVAGSATIATGSKLAVTLTSIGKSAGTYQILSAGQLTGSGNLTSADVVLPYLFTSTVTGSDAAGTVSIAIKPKAASELAFTRSQARAYDAVFKAVDSDVDVAASLLATTTAEQARAVMQQMLPDHAGGTFATVTQGSRATARFLTDPAAAYSDQGNWGFWLQQTVWGSDKDRGQTASFDTSGWGATGGAELKAGDFGAIGLSIAYLNGRNDNKQTGGEIRANQYELAAHWRGQWGPVRAFVRGSAARIDFGGTRRFAQMLNGKLVERSAEGDWSGDLYSASAGLGYEARIGKRLILRPTAVIDYYKLDENGYAETGGGNAFNLIVDERSSDELAVNGTLVAGYEFGSLRPDDVWIRAEIEGGRRQIIGGSLGETTARFKDGAAFTLLPDARSDGWIGWLRLVGGQQGFALAGEVGAEEQFGNLALNARVSLRIGF</sequence>
<gene>
    <name evidence="4" type="ORF">FG486_12290</name>
</gene>
<name>A0A7V8RF46_9SPHN</name>